<keyword evidence="6" id="KW-0851">Voltage-gated channel</keyword>
<dbReference type="AlphaFoldDB" id="A0A840TQU9"/>
<keyword evidence="10 12" id="KW-0472">Membrane</keyword>
<accession>A0A840TQU9</accession>
<dbReference type="Gene3D" id="1.10.287.70">
    <property type="match status" value="1"/>
</dbReference>
<dbReference type="Gene3D" id="1.20.120.350">
    <property type="entry name" value="Voltage-gated potassium channels. Chain C"/>
    <property type="match status" value="1"/>
</dbReference>
<dbReference type="InterPro" id="IPR028325">
    <property type="entry name" value="VG_K_chnl"/>
</dbReference>
<evidence type="ECO:0000256" key="7">
    <source>
        <dbReference type="ARBA" id="ARBA00022958"/>
    </source>
</evidence>
<proteinExistence type="predicted"/>
<keyword evidence="9" id="KW-0406">Ion transport</keyword>
<keyword evidence="3" id="KW-0633">Potassium transport</keyword>
<protein>
    <submittedName>
        <fullName evidence="14">Voltage-gated potassium channel</fullName>
    </submittedName>
</protein>
<keyword evidence="2" id="KW-0813">Transport</keyword>
<dbReference type="Proteomes" id="UP000557307">
    <property type="component" value="Unassembled WGS sequence"/>
</dbReference>
<evidence type="ECO:0000256" key="1">
    <source>
        <dbReference type="ARBA" id="ARBA00004141"/>
    </source>
</evidence>
<dbReference type="RefSeq" id="WP_184174064.1">
    <property type="nucleotide sequence ID" value="NZ_JACHGF010000003.1"/>
</dbReference>
<reference evidence="14 15" key="1">
    <citation type="submission" date="2020-08" db="EMBL/GenBank/DDBJ databases">
        <title>Genomic Encyclopedia of Type Strains, Phase IV (KMG-IV): sequencing the most valuable type-strain genomes for metagenomic binning, comparative biology and taxonomic classification.</title>
        <authorList>
            <person name="Goeker M."/>
        </authorList>
    </citation>
    <scope>NUCLEOTIDE SEQUENCE [LARGE SCALE GENOMIC DNA]</scope>
    <source>
        <strain evidence="14 15">DSM 105074</strain>
    </source>
</reference>
<evidence type="ECO:0000313" key="15">
    <source>
        <dbReference type="Proteomes" id="UP000557307"/>
    </source>
</evidence>
<dbReference type="GO" id="GO:0005249">
    <property type="term" value="F:voltage-gated potassium channel activity"/>
    <property type="evidence" value="ECO:0007669"/>
    <property type="project" value="InterPro"/>
</dbReference>
<keyword evidence="7" id="KW-0630">Potassium</keyword>
<evidence type="ECO:0000256" key="9">
    <source>
        <dbReference type="ARBA" id="ARBA00023065"/>
    </source>
</evidence>
<comment type="caution">
    <text evidence="14">The sequence shown here is derived from an EMBL/GenBank/DDBJ whole genome shotgun (WGS) entry which is preliminary data.</text>
</comment>
<evidence type="ECO:0000256" key="4">
    <source>
        <dbReference type="ARBA" id="ARBA00022692"/>
    </source>
</evidence>
<feature type="transmembrane region" description="Helical" evidence="12">
    <location>
        <begin position="151"/>
        <end position="171"/>
    </location>
</feature>
<evidence type="ECO:0000256" key="3">
    <source>
        <dbReference type="ARBA" id="ARBA00022538"/>
    </source>
</evidence>
<feature type="transmembrane region" description="Helical" evidence="12">
    <location>
        <begin position="210"/>
        <end position="232"/>
    </location>
</feature>
<evidence type="ECO:0000259" key="13">
    <source>
        <dbReference type="Pfam" id="PF00520"/>
    </source>
</evidence>
<feature type="domain" description="Ion transport" evidence="13">
    <location>
        <begin position="26"/>
        <end position="236"/>
    </location>
</feature>
<evidence type="ECO:0000256" key="11">
    <source>
        <dbReference type="ARBA" id="ARBA00023303"/>
    </source>
</evidence>
<evidence type="ECO:0000256" key="5">
    <source>
        <dbReference type="ARBA" id="ARBA00022826"/>
    </source>
</evidence>
<dbReference type="SUPFAM" id="SSF81324">
    <property type="entry name" value="Voltage-gated potassium channels"/>
    <property type="match status" value="1"/>
</dbReference>
<keyword evidence="11 14" id="KW-0407">Ion channel</keyword>
<dbReference type="GO" id="GO:0008076">
    <property type="term" value="C:voltage-gated potassium channel complex"/>
    <property type="evidence" value="ECO:0007669"/>
    <property type="project" value="InterPro"/>
</dbReference>
<evidence type="ECO:0000256" key="6">
    <source>
        <dbReference type="ARBA" id="ARBA00022882"/>
    </source>
</evidence>
<keyword evidence="15" id="KW-1185">Reference proteome</keyword>
<keyword evidence="5" id="KW-0631">Potassium channel</keyword>
<name>A0A840TQU9_9BACT</name>
<feature type="transmembrane region" description="Helical" evidence="12">
    <location>
        <begin position="29"/>
        <end position="48"/>
    </location>
</feature>
<feature type="transmembrane region" description="Helical" evidence="12">
    <location>
        <begin position="178"/>
        <end position="198"/>
    </location>
</feature>
<dbReference type="EMBL" id="JACHGF010000003">
    <property type="protein sequence ID" value="MBB5284097.1"/>
    <property type="molecule type" value="Genomic_DNA"/>
</dbReference>
<dbReference type="GO" id="GO:0001508">
    <property type="term" value="P:action potential"/>
    <property type="evidence" value="ECO:0007669"/>
    <property type="project" value="TreeGrafter"/>
</dbReference>
<dbReference type="PANTHER" id="PTHR11537">
    <property type="entry name" value="VOLTAGE-GATED POTASSIUM CHANNEL"/>
    <property type="match status" value="1"/>
</dbReference>
<feature type="transmembrane region" description="Helical" evidence="12">
    <location>
        <begin position="54"/>
        <end position="75"/>
    </location>
</feature>
<keyword evidence="4 12" id="KW-0812">Transmembrane</keyword>
<dbReference type="PRINTS" id="PR00169">
    <property type="entry name" value="KCHANNEL"/>
</dbReference>
<evidence type="ECO:0000256" key="2">
    <source>
        <dbReference type="ARBA" id="ARBA00022448"/>
    </source>
</evidence>
<dbReference type="InterPro" id="IPR005821">
    <property type="entry name" value="Ion_trans_dom"/>
</dbReference>
<evidence type="ECO:0000313" key="14">
    <source>
        <dbReference type="EMBL" id="MBB5284097.1"/>
    </source>
</evidence>
<gene>
    <name evidence="14" type="ORF">HNQ92_002240</name>
</gene>
<feature type="transmembrane region" description="Helical" evidence="12">
    <location>
        <begin position="87"/>
        <end position="114"/>
    </location>
</feature>
<sequence length="274" mass="30959">MTVAPVSVRKKLFTVIFGTDTRSGRRFDIILLVLILISILSVCLESVPSLRDRFGSFFLSLEIFFTAIFTIEYLLRIYSHPKPLRYLISFYGIIDLISILPTYFLFFVSGHYLITIRTLRLLRVFRILKLSNFVHHAEMLETALIASAQKIIIFMSTIVSLVLIIGTIMYVTEGEEHGFTSIPTSIYWAVVTITTVGYGDLTPQTTLGQFFSTIVMIIGYAIIAVPTGIVTVELSRTALKHDTKIRPCPHCGQEMHMSANYCSHCGKELEKVED</sequence>
<evidence type="ECO:0000256" key="8">
    <source>
        <dbReference type="ARBA" id="ARBA00022989"/>
    </source>
</evidence>
<dbReference type="Pfam" id="PF00520">
    <property type="entry name" value="Ion_trans"/>
    <property type="match status" value="1"/>
</dbReference>
<dbReference type="PANTHER" id="PTHR11537:SF254">
    <property type="entry name" value="POTASSIUM VOLTAGE-GATED CHANNEL PROTEIN SHAB"/>
    <property type="match status" value="1"/>
</dbReference>
<organism evidence="14 15">
    <name type="scientific">Rhabdobacter roseus</name>
    <dbReference type="NCBI Taxonomy" id="1655419"/>
    <lineage>
        <taxon>Bacteria</taxon>
        <taxon>Pseudomonadati</taxon>
        <taxon>Bacteroidota</taxon>
        <taxon>Cytophagia</taxon>
        <taxon>Cytophagales</taxon>
        <taxon>Cytophagaceae</taxon>
        <taxon>Rhabdobacter</taxon>
    </lineage>
</organism>
<keyword evidence="8 12" id="KW-1133">Transmembrane helix</keyword>
<evidence type="ECO:0000256" key="12">
    <source>
        <dbReference type="SAM" id="Phobius"/>
    </source>
</evidence>
<evidence type="ECO:0000256" key="10">
    <source>
        <dbReference type="ARBA" id="ARBA00023136"/>
    </source>
</evidence>
<comment type="subcellular location">
    <subcellularLocation>
        <location evidence="1">Membrane</location>
        <topology evidence="1">Multi-pass membrane protein</topology>
    </subcellularLocation>
</comment>
<dbReference type="InterPro" id="IPR027359">
    <property type="entry name" value="Volt_channel_dom_sf"/>
</dbReference>